<reference evidence="2" key="1">
    <citation type="submission" date="2021-02" db="EMBL/GenBank/DDBJ databases">
        <title>First Annotated Genome of the Yellow-green Alga Tribonema minus.</title>
        <authorList>
            <person name="Mahan K.M."/>
        </authorList>
    </citation>
    <scope>NUCLEOTIDE SEQUENCE</scope>
    <source>
        <strain evidence="2">UTEX B ZZ1240</strain>
    </source>
</reference>
<evidence type="ECO:0000313" key="3">
    <source>
        <dbReference type="Proteomes" id="UP000664859"/>
    </source>
</evidence>
<feature type="non-terminal residue" evidence="2">
    <location>
        <position position="1"/>
    </location>
</feature>
<evidence type="ECO:0000259" key="1">
    <source>
        <dbReference type="PROSITE" id="PS51545"/>
    </source>
</evidence>
<dbReference type="Proteomes" id="UP000664859">
    <property type="component" value="Unassembled WGS sequence"/>
</dbReference>
<dbReference type="InterPro" id="IPR049160">
    <property type="entry name" value="PI4KB-PIK1_PIK"/>
</dbReference>
<protein>
    <recommendedName>
        <fullName evidence="1">PIK helical domain-containing protein</fullName>
    </recommendedName>
</protein>
<comment type="caution">
    <text evidence="2">The sequence shown here is derived from an EMBL/GenBank/DDBJ whole genome shotgun (WGS) entry which is preliminary data.</text>
</comment>
<dbReference type="Pfam" id="PF21245">
    <property type="entry name" value="PI4KB-PIK1_PIK"/>
    <property type="match status" value="1"/>
</dbReference>
<dbReference type="PROSITE" id="PS51545">
    <property type="entry name" value="PIK_HELICAL"/>
    <property type="match status" value="1"/>
</dbReference>
<dbReference type="InterPro" id="IPR001263">
    <property type="entry name" value="PI3K_accessory_dom"/>
</dbReference>
<dbReference type="AlphaFoldDB" id="A0A836CHF4"/>
<keyword evidence="3" id="KW-1185">Reference proteome</keyword>
<dbReference type="EMBL" id="JAFCMP010000185">
    <property type="protein sequence ID" value="KAG5183851.1"/>
    <property type="molecule type" value="Genomic_DNA"/>
</dbReference>
<name>A0A836CHF4_9STRA</name>
<sequence length="108" mass="12073">VQTIAEHLIANSNERTVFNGIEFYLPQLAHMIIHLDVDLSSTALEQFSLVVCQQSLHVALQLNWILVAALEDYQPESPDGGLNPKSNPTYFSRCIKLLQNVERIVALG</sequence>
<feature type="domain" description="PIK helical" evidence="1">
    <location>
        <begin position="1"/>
        <end position="89"/>
    </location>
</feature>
<evidence type="ECO:0000313" key="2">
    <source>
        <dbReference type="EMBL" id="KAG5183851.1"/>
    </source>
</evidence>
<proteinExistence type="predicted"/>
<feature type="non-terminal residue" evidence="2">
    <location>
        <position position="108"/>
    </location>
</feature>
<accession>A0A836CHF4</accession>
<dbReference type="OrthoDB" id="10264149at2759"/>
<gene>
    <name evidence="2" type="ORF">JKP88DRAFT_143734</name>
</gene>
<organism evidence="2 3">
    <name type="scientific">Tribonema minus</name>
    <dbReference type="NCBI Taxonomy" id="303371"/>
    <lineage>
        <taxon>Eukaryota</taxon>
        <taxon>Sar</taxon>
        <taxon>Stramenopiles</taxon>
        <taxon>Ochrophyta</taxon>
        <taxon>PX clade</taxon>
        <taxon>Xanthophyceae</taxon>
        <taxon>Tribonematales</taxon>
        <taxon>Tribonemataceae</taxon>
        <taxon>Tribonema</taxon>
    </lineage>
</organism>